<evidence type="ECO:0000259" key="6">
    <source>
        <dbReference type="SMART" id="SM00287"/>
    </source>
</evidence>
<feature type="repeat" description="TPR" evidence="3">
    <location>
        <begin position="54"/>
        <end position="87"/>
    </location>
</feature>
<dbReference type="SUPFAM" id="SSF48452">
    <property type="entry name" value="TPR-like"/>
    <property type="match status" value="1"/>
</dbReference>
<comment type="caution">
    <text evidence="7">The sequence shown here is derived from an EMBL/GenBank/DDBJ whole genome shotgun (WGS) entry which is preliminary data.</text>
</comment>
<organism evidence="7 8">
    <name type="scientific">Salinimicrobium gaetbulicola</name>
    <dbReference type="NCBI Taxonomy" id="999702"/>
    <lineage>
        <taxon>Bacteria</taxon>
        <taxon>Pseudomonadati</taxon>
        <taxon>Bacteroidota</taxon>
        <taxon>Flavobacteriia</taxon>
        <taxon>Flavobacteriales</taxon>
        <taxon>Flavobacteriaceae</taxon>
        <taxon>Salinimicrobium</taxon>
    </lineage>
</organism>
<dbReference type="Gene3D" id="2.30.30.40">
    <property type="entry name" value="SH3 Domains"/>
    <property type="match status" value="1"/>
</dbReference>
<keyword evidence="5" id="KW-0732">Signal</keyword>
<feature type="transmembrane region" description="Helical" evidence="4">
    <location>
        <begin position="129"/>
        <end position="149"/>
    </location>
</feature>
<sequence>MKKLIFIFFLFVAHLGTAQNEELFERANQAYADANYDEAVQMYTDILENGETSAALHYNLGNAHYKLNNVAPSIYHYEKALLLAPGDKDVTNNLKFARKMAIDAIEEPSEEGFYGIFSSVTSVFSPTTWAWIGIISMLMFVVFFLGYYFSGKVLFKRILFIAGLVFLFLAVSSTVVGLLKQNLLENRSYAIIFAEEVEVKSEPNVRSSEVFLLHEGAKVKVTEDFQGWTEIELPNGSQGWIRSKELKLL</sequence>
<feature type="signal peptide" evidence="5">
    <location>
        <begin position="1"/>
        <end position="18"/>
    </location>
</feature>
<evidence type="ECO:0000256" key="3">
    <source>
        <dbReference type="PROSITE-ProRule" id="PRU00339"/>
    </source>
</evidence>
<protein>
    <submittedName>
        <fullName evidence="7">Tetratricopeptide repeat protein</fullName>
    </submittedName>
</protein>
<dbReference type="InterPro" id="IPR003646">
    <property type="entry name" value="SH3-like_bac-type"/>
</dbReference>
<gene>
    <name evidence="7" type="ORF">ACFQ1G_11245</name>
</gene>
<accession>A0ABW3IHZ5</accession>
<dbReference type="Gene3D" id="1.25.40.10">
    <property type="entry name" value="Tetratricopeptide repeat domain"/>
    <property type="match status" value="1"/>
</dbReference>
<dbReference type="EMBL" id="JBHTJP010000035">
    <property type="protein sequence ID" value="MFD0977368.1"/>
    <property type="molecule type" value="Genomic_DNA"/>
</dbReference>
<keyword evidence="1" id="KW-0677">Repeat</keyword>
<dbReference type="Pfam" id="PF07719">
    <property type="entry name" value="TPR_2"/>
    <property type="match status" value="1"/>
</dbReference>
<dbReference type="InterPro" id="IPR013105">
    <property type="entry name" value="TPR_2"/>
</dbReference>
<dbReference type="Pfam" id="PF08239">
    <property type="entry name" value="SH3_3"/>
    <property type="match status" value="1"/>
</dbReference>
<dbReference type="InterPro" id="IPR019734">
    <property type="entry name" value="TPR_rpt"/>
</dbReference>
<reference evidence="8" key="1">
    <citation type="journal article" date="2019" name="Int. J. Syst. Evol. Microbiol.">
        <title>The Global Catalogue of Microorganisms (GCM) 10K type strain sequencing project: providing services to taxonomists for standard genome sequencing and annotation.</title>
        <authorList>
            <consortium name="The Broad Institute Genomics Platform"/>
            <consortium name="The Broad Institute Genome Sequencing Center for Infectious Disease"/>
            <person name="Wu L."/>
            <person name="Ma J."/>
        </authorList>
    </citation>
    <scope>NUCLEOTIDE SEQUENCE [LARGE SCALE GENOMIC DNA]</scope>
    <source>
        <strain evidence="8">CCUG 60898</strain>
    </source>
</reference>
<keyword evidence="4" id="KW-0472">Membrane</keyword>
<evidence type="ECO:0000313" key="7">
    <source>
        <dbReference type="EMBL" id="MFD0977368.1"/>
    </source>
</evidence>
<keyword evidence="2 3" id="KW-0802">TPR repeat</keyword>
<evidence type="ECO:0000313" key="8">
    <source>
        <dbReference type="Proteomes" id="UP001597100"/>
    </source>
</evidence>
<keyword evidence="4" id="KW-1133">Transmembrane helix</keyword>
<dbReference type="Proteomes" id="UP001597100">
    <property type="component" value="Unassembled WGS sequence"/>
</dbReference>
<evidence type="ECO:0000256" key="4">
    <source>
        <dbReference type="SAM" id="Phobius"/>
    </source>
</evidence>
<evidence type="ECO:0000256" key="2">
    <source>
        <dbReference type="ARBA" id="ARBA00022803"/>
    </source>
</evidence>
<keyword evidence="4" id="KW-0812">Transmembrane</keyword>
<dbReference type="RefSeq" id="WP_380739593.1">
    <property type="nucleotide sequence ID" value="NZ_JBHTJP010000035.1"/>
</dbReference>
<dbReference type="InterPro" id="IPR011990">
    <property type="entry name" value="TPR-like_helical_dom_sf"/>
</dbReference>
<proteinExistence type="predicted"/>
<feature type="chain" id="PRO_5046597139" evidence="5">
    <location>
        <begin position="19"/>
        <end position="249"/>
    </location>
</feature>
<name>A0ABW3IHZ5_9FLAO</name>
<dbReference type="SMART" id="SM00287">
    <property type="entry name" value="SH3b"/>
    <property type="match status" value="1"/>
</dbReference>
<evidence type="ECO:0000256" key="5">
    <source>
        <dbReference type="SAM" id="SignalP"/>
    </source>
</evidence>
<dbReference type="PROSITE" id="PS50005">
    <property type="entry name" value="TPR"/>
    <property type="match status" value="1"/>
</dbReference>
<dbReference type="SMART" id="SM00028">
    <property type="entry name" value="TPR"/>
    <property type="match status" value="2"/>
</dbReference>
<evidence type="ECO:0000256" key="1">
    <source>
        <dbReference type="ARBA" id="ARBA00022737"/>
    </source>
</evidence>
<feature type="domain" description="SH3b" evidence="6">
    <location>
        <begin position="187"/>
        <end position="249"/>
    </location>
</feature>
<feature type="transmembrane region" description="Helical" evidence="4">
    <location>
        <begin position="158"/>
        <end position="179"/>
    </location>
</feature>
<keyword evidence="8" id="KW-1185">Reference proteome</keyword>